<keyword evidence="6 7" id="KW-0472">Membrane</keyword>
<keyword evidence="2 7" id="KW-0813">Transport</keyword>
<dbReference type="PANTHER" id="PTHR43744">
    <property type="entry name" value="ABC TRANSPORTER PERMEASE PROTEIN MG189-RELATED-RELATED"/>
    <property type="match status" value="1"/>
</dbReference>
<evidence type="ECO:0000256" key="4">
    <source>
        <dbReference type="ARBA" id="ARBA00022692"/>
    </source>
</evidence>
<dbReference type="Proteomes" id="UP000547674">
    <property type="component" value="Unassembled WGS sequence"/>
</dbReference>
<comment type="caution">
    <text evidence="9">The sequence shown here is derived from an EMBL/GenBank/DDBJ whole genome shotgun (WGS) entry which is preliminary data.</text>
</comment>
<reference evidence="9 10" key="1">
    <citation type="submission" date="2020-03" db="EMBL/GenBank/DDBJ databases">
        <title>Metabolic flexibility allows generalist bacteria to become dominant in a frequently disturbed ecosystem.</title>
        <authorList>
            <person name="Chen Y.-J."/>
            <person name="Leung P.M."/>
            <person name="Bay S.K."/>
            <person name="Hugenholtz P."/>
            <person name="Kessler A.J."/>
            <person name="Shelley G."/>
            <person name="Waite D.W."/>
            <person name="Cook P.L."/>
            <person name="Greening C."/>
        </authorList>
    </citation>
    <scope>NUCLEOTIDE SEQUENCE [LARGE SCALE GENOMIC DNA]</scope>
    <source>
        <strain evidence="9">SS_bin_28</strain>
    </source>
</reference>
<dbReference type="AlphaFoldDB" id="A0A7Y2EB65"/>
<evidence type="ECO:0000256" key="6">
    <source>
        <dbReference type="ARBA" id="ARBA00023136"/>
    </source>
</evidence>
<proteinExistence type="inferred from homology"/>
<evidence type="ECO:0000313" key="10">
    <source>
        <dbReference type="Proteomes" id="UP000547674"/>
    </source>
</evidence>
<keyword evidence="4 7" id="KW-0812">Transmembrane</keyword>
<dbReference type="Gene3D" id="1.10.3720.10">
    <property type="entry name" value="MetI-like"/>
    <property type="match status" value="1"/>
</dbReference>
<feature type="domain" description="ABC transmembrane type-1" evidence="8">
    <location>
        <begin position="67"/>
        <end position="257"/>
    </location>
</feature>
<evidence type="ECO:0000259" key="8">
    <source>
        <dbReference type="PROSITE" id="PS50928"/>
    </source>
</evidence>
<comment type="similarity">
    <text evidence="7">Belongs to the binding-protein-dependent transport system permease family.</text>
</comment>
<dbReference type="PROSITE" id="PS50928">
    <property type="entry name" value="ABC_TM1"/>
    <property type="match status" value="1"/>
</dbReference>
<evidence type="ECO:0000313" key="9">
    <source>
        <dbReference type="EMBL" id="NNF07682.1"/>
    </source>
</evidence>
<feature type="transmembrane region" description="Helical" evidence="7">
    <location>
        <begin position="7"/>
        <end position="26"/>
    </location>
</feature>
<feature type="transmembrane region" description="Helical" evidence="7">
    <location>
        <begin position="66"/>
        <end position="90"/>
    </location>
</feature>
<evidence type="ECO:0000256" key="3">
    <source>
        <dbReference type="ARBA" id="ARBA00022475"/>
    </source>
</evidence>
<organism evidence="9 10">
    <name type="scientific">Eiseniibacteriota bacterium</name>
    <dbReference type="NCBI Taxonomy" id="2212470"/>
    <lineage>
        <taxon>Bacteria</taxon>
        <taxon>Candidatus Eiseniibacteriota</taxon>
    </lineage>
</organism>
<dbReference type="GO" id="GO:0005886">
    <property type="term" value="C:plasma membrane"/>
    <property type="evidence" value="ECO:0007669"/>
    <property type="project" value="UniProtKB-SubCell"/>
</dbReference>
<feature type="transmembrane region" description="Helical" evidence="7">
    <location>
        <begin position="189"/>
        <end position="210"/>
    </location>
</feature>
<gene>
    <name evidence="9" type="ORF">HKN21_13045</name>
</gene>
<dbReference type="Pfam" id="PF00528">
    <property type="entry name" value="BPD_transp_1"/>
    <property type="match status" value="1"/>
</dbReference>
<accession>A0A7Y2EB65</accession>
<evidence type="ECO:0000256" key="5">
    <source>
        <dbReference type="ARBA" id="ARBA00022989"/>
    </source>
</evidence>
<keyword evidence="5 7" id="KW-1133">Transmembrane helix</keyword>
<name>A0A7Y2EB65_UNCEI</name>
<keyword evidence="3" id="KW-1003">Cell membrane</keyword>
<dbReference type="InterPro" id="IPR000515">
    <property type="entry name" value="MetI-like"/>
</dbReference>
<evidence type="ECO:0000256" key="1">
    <source>
        <dbReference type="ARBA" id="ARBA00004651"/>
    </source>
</evidence>
<comment type="subcellular location">
    <subcellularLocation>
        <location evidence="1 7">Cell membrane</location>
        <topology evidence="1 7">Multi-pass membrane protein</topology>
    </subcellularLocation>
</comment>
<sequence>MRVGRWVLGVVLVLSLLTMLFPLYWMTLLSLKGEGFTLGSFADLIPRDLTLQNYKDVWNEGNFGRYFLNSAIVSILVVAGNLLFASMVGYALARRMFPGKRFVWLAILGTLMIPKQVTMIPLYILVAKTGFLDTFAALTIPFLVDAFNIFLMRQYIQQLPLDLEEAARVDGARDRDVFFRVVLPLARPALAVVAINTFLINWNSFLYPLILTSSESMRTLPVGLALYSQGQHAVDWGHLMAGSMVSTLPVLVVFLFFQRHIIEGITAGAGK</sequence>
<dbReference type="PANTHER" id="PTHR43744:SF12">
    <property type="entry name" value="ABC TRANSPORTER PERMEASE PROTEIN MG189-RELATED"/>
    <property type="match status" value="1"/>
</dbReference>
<feature type="transmembrane region" description="Helical" evidence="7">
    <location>
        <begin position="102"/>
        <end position="124"/>
    </location>
</feature>
<dbReference type="GO" id="GO:0055085">
    <property type="term" value="P:transmembrane transport"/>
    <property type="evidence" value="ECO:0007669"/>
    <property type="project" value="InterPro"/>
</dbReference>
<feature type="transmembrane region" description="Helical" evidence="7">
    <location>
        <begin position="130"/>
        <end position="151"/>
    </location>
</feature>
<evidence type="ECO:0000256" key="2">
    <source>
        <dbReference type="ARBA" id="ARBA00022448"/>
    </source>
</evidence>
<dbReference type="SUPFAM" id="SSF161098">
    <property type="entry name" value="MetI-like"/>
    <property type="match status" value="1"/>
</dbReference>
<feature type="transmembrane region" description="Helical" evidence="7">
    <location>
        <begin position="236"/>
        <end position="257"/>
    </location>
</feature>
<dbReference type="InterPro" id="IPR035906">
    <property type="entry name" value="MetI-like_sf"/>
</dbReference>
<dbReference type="CDD" id="cd06261">
    <property type="entry name" value="TM_PBP2"/>
    <property type="match status" value="1"/>
</dbReference>
<dbReference type="EMBL" id="JABDJR010000522">
    <property type="protein sequence ID" value="NNF07682.1"/>
    <property type="molecule type" value="Genomic_DNA"/>
</dbReference>
<protein>
    <submittedName>
        <fullName evidence="9">Carbohydrate ABC transporter permease</fullName>
    </submittedName>
</protein>
<evidence type="ECO:0000256" key="7">
    <source>
        <dbReference type="RuleBase" id="RU363032"/>
    </source>
</evidence>